<reference evidence="1" key="1">
    <citation type="submission" date="2022-12" db="EMBL/GenBank/DDBJ databases">
        <title>Genome Sequence of Lasiodiplodia mahajangana.</title>
        <authorList>
            <person name="Buettner E."/>
        </authorList>
    </citation>
    <scope>NUCLEOTIDE SEQUENCE</scope>
    <source>
        <strain evidence="1">VT137</strain>
    </source>
</reference>
<dbReference type="EMBL" id="JAPUUL010000159">
    <property type="protein sequence ID" value="KAJ8132249.1"/>
    <property type="molecule type" value="Genomic_DNA"/>
</dbReference>
<evidence type="ECO:0000313" key="2">
    <source>
        <dbReference type="Proteomes" id="UP001153332"/>
    </source>
</evidence>
<accession>A0ACC2JY73</accession>
<evidence type="ECO:0000313" key="1">
    <source>
        <dbReference type="EMBL" id="KAJ8132249.1"/>
    </source>
</evidence>
<comment type="caution">
    <text evidence="1">The sequence shown here is derived from an EMBL/GenBank/DDBJ whole genome shotgun (WGS) entry which is preliminary data.</text>
</comment>
<proteinExistence type="predicted"/>
<protein>
    <submittedName>
        <fullName evidence="1">Uncharacterized protein</fullName>
    </submittedName>
</protein>
<dbReference type="Proteomes" id="UP001153332">
    <property type="component" value="Unassembled WGS sequence"/>
</dbReference>
<organism evidence="1 2">
    <name type="scientific">Lasiodiplodia mahajangana</name>
    <dbReference type="NCBI Taxonomy" id="1108764"/>
    <lineage>
        <taxon>Eukaryota</taxon>
        <taxon>Fungi</taxon>
        <taxon>Dikarya</taxon>
        <taxon>Ascomycota</taxon>
        <taxon>Pezizomycotina</taxon>
        <taxon>Dothideomycetes</taxon>
        <taxon>Dothideomycetes incertae sedis</taxon>
        <taxon>Botryosphaeriales</taxon>
        <taxon>Botryosphaeriaceae</taxon>
        <taxon>Lasiodiplodia</taxon>
    </lineage>
</organism>
<keyword evidence="2" id="KW-1185">Reference proteome</keyword>
<name>A0ACC2JY73_9PEZI</name>
<sequence length="333" mass="36943">MEDSNWSILRSGFGITMASRYKCHVLTGSFDWARSDDSSWVANAHQSAGTLKPTPNAYAAADMGSSGTQNPHPEYLYSYDQPYNQPYDAIQDQDIPDHSYNHSTAHPYNSSQQHAIHDDAVPQAYFVPVPNDDTVTWHTVTELNQATAAKPPSKISLWDRFNNGWGPEIFSQICSVLFLLALIILLSRLDGRPLSTWTIAVSPNAFVAVLSIASKASLIYALGQTISQLKWLHLTKKPDSLEDLQHYDDASRGPLGAFRMFWTVRSGHFIAYVGCVVILLALAFEPFSQQLLHFEERVITVPGTQSSVSFSTAYDFQDHGVDGVSASARETIR</sequence>
<gene>
    <name evidence="1" type="ORF">O1611_g1381</name>
</gene>